<evidence type="ECO:0000313" key="3">
    <source>
        <dbReference type="Proteomes" id="UP000005824"/>
    </source>
</evidence>
<sequence length="585" mass="62593">MEPSTEKNSRPNPLVGPLVAVSLLSAAAVGTAGVLWANHGHQNTATPDATAKEPATAPAKAAPSSGFDAVAQHLDKNGSFYLYLDTAQWLSGLGKQIDMFRQIMLMAPSSSQDQASRESMNTGITMVNDLVTKSGLEEISDVGASSISVEPKIYLNKLFIRHSGDKADGFMWSAFGKTPHHLDILDFMPMDTALATSSDLDLANVLAGLREEIGKSGVPNATLSFDTFLAQFSTNFGVQLDDLLKSLDGSMGLILTLNPAKAITLPVDKNGPPTSFPTPRLAILLHVKDDRIFGLIDKALTGNPAVQKKDTAELRTRVMPIPGPMETWLRPTVAQWSGGYLLIASDDSLVNDMLEAQQKGRGLRKMPEFVKLLEGLPEKGNGVQVTTPLLGDTVRAFQRQAMKNQPTMTPDQAALMEKIFGQSAAPGTMCSISTHLPDGWLIASKGNSSMNSLLGPAMIAPAALAAAIAVPAFMSARERSQETKSLSNEKQIVTACLLYAADHHGQFPPDLMALVPKYLQDKAVFISPFNTFGPAGYDYQAGHADTDPANTILLEDRFSATKHLRVVAHVDGSAEVIRLPKTAAP</sequence>
<accession>B4D8W9</accession>
<name>B4D8W9_9BACT</name>
<reference evidence="2 3" key="1">
    <citation type="journal article" date="2011" name="J. Bacteriol.">
        <title>Genome sequence of Chthoniobacter flavus Ellin428, an aerobic heterotrophic soil bacterium.</title>
        <authorList>
            <person name="Kant R."/>
            <person name="van Passel M.W."/>
            <person name="Palva A."/>
            <person name="Lucas S."/>
            <person name="Lapidus A."/>
            <person name="Glavina Del Rio T."/>
            <person name="Dalin E."/>
            <person name="Tice H."/>
            <person name="Bruce D."/>
            <person name="Goodwin L."/>
            <person name="Pitluck S."/>
            <person name="Larimer F.W."/>
            <person name="Land M.L."/>
            <person name="Hauser L."/>
            <person name="Sangwan P."/>
            <person name="de Vos W.M."/>
            <person name="Janssen P.H."/>
            <person name="Smidt H."/>
        </authorList>
    </citation>
    <scope>NUCLEOTIDE SEQUENCE [LARGE SCALE GENOMIC DNA]</scope>
    <source>
        <strain evidence="2 3">Ellin428</strain>
    </source>
</reference>
<feature type="compositionally biased region" description="Low complexity" evidence="1">
    <location>
        <begin position="44"/>
        <end position="63"/>
    </location>
</feature>
<keyword evidence="3" id="KW-1185">Reference proteome</keyword>
<evidence type="ECO:0000313" key="2">
    <source>
        <dbReference type="EMBL" id="EDY17177.1"/>
    </source>
</evidence>
<protein>
    <recommendedName>
        <fullName evidence="4">DUF3352 domain-containing protein</fullName>
    </recommendedName>
</protein>
<dbReference type="InParanoid" id="B4D8W9"/>
<organism evidence="2 3">
    <name type="scientific">Chthoniobacter flavus Ellin428</name>
    <dbReference type="NCBI Taxonomy" id="497964"/>
    <lineage>
        <taxon>Bacteria</taxon>
        <taxon>Pseudomonadati</taxon>
        <taxon>Verrucomicrobiota</taxon>
        <taxon>Spartobacteria</taxon>
        <taxon>Chthoniobacterales</taxon>
        <taxon>Chthoniobacteraceae</taxon>
        <taxon>Chthoniobacter</taxon>
    </lineage>
</organism>
<dbReference type="Proteomes" id="UP000005824">
    <property type="component" value="Unassembled WGS sequence"/>
</dbReference>
<evidence type="ECO:0000256" key="1">
    <source>
        <dbReference type="SAM" id="MobiDB-lite"/>
    </source>
</evidence>
<evidence type="ECO:0008006" key="4">
    <source>
        <dbReference type="Google" id="ProtNLM"/>
    </source>
</evidence>
<dbReference type="AlphaFoldDB" id="B4D8W9"/>
<feature type="region of interest" description="Disordered" evidence="1">
    <location>
        <begin position="43"/>
        <end position="63"/>
    </location>
</feature>
<comment type="caution">
    <text evidence="2">The sequence shown here is derived from an EMBL/GenBank/DDBJ whole genome shotgun (WGS) entry which is preliminary data.</text>
</comment>
<dbReference type="EMBL" id="ABVL01000023">
    <property type="protein sequence ID" value="EDY17177.1"/>
    <property type="molecule type" value="Genomic_DNA"/>
</dbReference>
<dbReference type="RefSeq" id="WP_006982680.1">
    <property type="nucleotide sequence ID" value="NZ_ABVL01000023.1"/>
</dbReference>
<proteinExistence type="predicted"/>
<gene>
    <name evidence="2" type="ORF">CfE428DRAFT_5359</name>
</gene>